<feature type="transmembrane region" description="Helical" evidence="8">
    <location>
        <begin position="136"/>
        <end position="155"/>
    </location>
</feature>
<dbReference type="InterPro" id="IPR036259">
    <property type="entry name" value="MFS_trans_sf"/>
</dbReference>
<dbReference type="RefSeq" id="WP_184747167.1">
    <property type="nucleotide sequence ID" value="NZ_JACHGJ010000004.1"/>
</dbReference>
<evidence type="ECO:0000256" key="3">
    <source>
        <dbReference type="ARBA" id="ARBA00022475"/>
    </source>
</evidence>
<comment type="subcellular location">
    <subcellularLocation>
        <location evidence="1">Cell inner membrane</location>
        <topology evidence="1">Multi-pass membrane protein</topology>
    </subcellularLocation>
</comment>
<evidence type="ECO:0000256" key="1">
    <source>
        <dbReference type="ARBA" id="ARBA00004429"/>
    </source>
</evidence>
<keyword evidence="3" id="KW-1003">Cell membrane</keyword>
<feature type="transmembrane region" description="Helical" evidence="8">
    <location>
        <begin position="43"/>
        <end position="65"/>
    </location>
</feature>
<dbReference type="InterPro" id="IPR020846">
    <property type="entry name" value="MFS_dom"/>
</dbReference>
<dbReference type="Proteomes" id="UP000587760">
    <property type="component" value="Unassembled WGS sequence"/>
</dbReference>
<keyword evidence="2" id="KW-0813">Transport</keyword>
<dbReference type="PROSITE" id="PS50850">
    <property type="entry name" value="MFS"/>
    <property type="match status" value="1"/>
</dbReference>
<evidence type="ECO:0000256" key="4">
    <source>
        <dbReference type="ARBA" id="ARBA00022519"/>
    </source>
</evidence>
<evidence type="ECO:0000256" key="6">
    <source>
        <dbReference type="ARBA" id="ARBA00022989"/>
    </source>
</evidence>
<keyword evidence="4" id="KW-0997">Cell inner membrane</keyword>
<keyword evidence="11" id="KW-1185">Reference proteome</keyword>
<dbReference type="Pfam" id="PF12832">
    <property type="entry name" value="MFS_1_like"/>
    <property type="match status" value="1"/>
</dbReference>
<dbReference type="GO" id="GO:0005886">
    <property type="term" value="C:plasma membrane"/>
    <property type="evidence" value="ECO:0007669"/>
    <property type="project" value="UniProtKB-SubCell"/>
</dbReference>
<evidence type="ECO:0000313" key="11">
    <source>
        <dbReference type="Proteomes" id="UP000587760"/>
    </source>
</evidence>
<feature type="transmembrane region" description="Helical" evidence="8">
    <location>
        <begin position="362"/>
        <end position="384"/>
    </location>
</feature>
<dbReference type="EMBL" id="JACHGJ010000004">
    <property type="protein sequence ID" value="MBB6480923.1"/>
    <property type="molecule type" value="Genomic_DNA"/>
</dbReference>
<dbReference type="GO" id="GO:0030395">
    <property type="term" value="F:lactose binding"/>
    <property type="evidence" value="ECO:0007669"/>
    <property type="project" value="TreeGrafter"/>
</dbReference>
<proteinExistence type="predicted"/>
<evidence type="ECO:0000313" key="10">
    <source>
        <dbReference type="EMBL" id="MBB6480923.1"/>
    </source>
</evidence>
<feature type="transmembrane region" description="Helical" evidence="8">
    <location>
        <begin position="210"/>
        <end position="236"/>
    </location>
</feature>
<dbReference type="PANTHER" id="PTHR23522:SF10">
    <property type="entry name" value="3-PHENYLPROPIONIC ACID TRANSPORTER-RELATED"/>
    <property type="match status" value="1"/>
</dbReference>
<feature type="transmembrane region" description="Helical" evidence="8">
    <location>
        <begin position="248"/>
        <end position="267"/>
    </location>
</feature>
<reference evidence="10 11" key="1">
    <citation type="submission" date="2020-08" db="EMBL/GenBank/DDBJ databases">
        <title>Genomic Encyclopedia of Type Strains, Phase IV (KMG-IV): sequencing the most valuable type-strain genomes for metagenomic binning, comparative biology and taxonomic classification.</title>
        <authorList>
            <person name="Goeker M."/>
        </authorList>
    </citation>
    <scope>NUCLEOTIDE SEQUENCE [LARGE SCALE GENOMIC DNA]</scope>
    <source>
        <strain evidence="10 11">DSM 2461</strain>
    </source>
</reference>
<comment type="caution">
    <text evidence="10">The sequence shown here is derived from an EMBL/GenBank/DDBJ whole genome shotgun (WGS) entry which is preliminary data.</text>
</comment>
<keyword evidence="5 8" id="KW-0812">Transmembrane</keyword>
<protein>
    <submittedName>
        <fullName evidence="10">PPP family 3-phenylpropionic acid transporter</fullName>
    </submittedName>
</protein>
<feature type="transmembrane region" description="Helical" evidence="8">
    <location>
        <begin position="12"/>
        <end position="31"/>
    </location>
</feature>
<accession>A0A841RAI2</accession>
<dbReference type="AlphaFoldDB" id="A0A841RAI2"/>
<dbReference type="PANTHER" id="PTHR23522">
    <property type="entry name" value="BLL5896 PROTEIN"/>
    <property type="match status" value="1"/>
</dbReference>
<evidence type="ECO:0000256" key="5">
    <source>
        <dbReference type="ARBA" id="ARBA00022692"/>
    </source>
</evidence>
<name>A0A841RAI2_9SPIO</name>
<feature type="transmembrane region" description="Helical" evidence="8">
    <location>
        <begin position="74"/>
        <end position="91"/>
    </location>
</feature>
<keyword evidence="6 8" id="KW-1133">Transmembrane helix</keyword>
<organism evidence="10 11">
    <name type="scientific">Spirochaeta isovalerica</name>
    <dbReference type="NCBI Taxonomy" id="150"/>
    <lineage>
        <taxon>Bacteria</taxon>
        <taxon>Pseudomonadati</taxon>
        <taxon>Spirochaetota</taxon>
        <taxon>Spirochaetia</taxon>
        <taxon>Spirochaetales</taxon>
        <taxon>Spirochaetaceae</taxon>
        <taxon>Spirochaeta</taxon>
    </lineage>
</organism>
<feature type="transmembrane region" description="Helical" evidence="8">
    <location>
        <begin position="297"/>
        <end position="320"/>
    </location>
</feature>
<evidence type="ECO:0000256" key="2">
    <source>
        <dbReference type="ARBA" id="ARBA00022448"/>
    </source>
</evidence>
<feature type="transmembrane region" description="Helical" evidence="8">
    <location>
        <begin position="161"/>
        <end position="181"/>
    </location>
</feature>
<feature type="domain" description="Major facilitator superfamily (MFS) profile" evidence="9">
    <location>
        <begin position="7"/>
        <end position="388"/>
    </location>
</feature>
<dbReference type="Gene3D" id="1.20.1250.20">
    <property type="entry name" value="MFS general substrate transporter like domains"/>
    <property type="match status" value="2"/>
</dbReference>
<dbReference type="InterPro" id="IPR024989">
    <property type="entry name" value="MFS_assoc_dom"/>
</dbReference>
<evidence type="ECO:0000256" key="8">
    <source>
        <dbReference type="SAM" id="Phobius"/>
    </source>
</evidence>
<gene>
    <name evidence="10" type="ORF">HNR50_002596</name>
</gene>
<evidence type="ECO:0000259" key="9">
    <source>
        <dbReference type="PROSITE" id="PS50850"/>
    </source>
</evidence>
<sequence length="390" mass="43006">MSHDARHLKTYGVSYFFIFGALAAVFPFYPLLLQHKGFNPSQIGYIMGAYDLISMSGLLIMGFLYDRIGAPKRTITAIILISAVILLSLTLTSFPPVVILLTIVLGFFIKSPSSLLDAHFGQALPDHNDSYGRTRLGGSLGFMLMALLIQVTGAVSGSQPVSVFAGYGITMIFTIAVLFFLPVAKPHETQESGAEKKSGFLSSIKTFPRLYWIGLLIGFLNSLALSGHYTFFSLMLKNRFGMENVSGFWAIGPFFEIPMFFFSTILLKKIRLRTLWSFSMLAGTTRMLFYAHSTTLLPLYIIQISHSFSFGINHFCMINLINRKTPASERGLAMSIFTAVGMGLSLFAGGIIGGTILKFGDFALLFQVFSLFPLAAIAINFIFLPKEVRS</sequence>
<feature type="transmembrane region" description="Helical" evidence="8">
    <location>
        <begin position="332"/>
        <end position="356"/>
    </location>
</feature>
<keyword evidence="7 8" id="KW-0472">Membrane</keyword>
<evidence type="ECO:0000256" key="7">
    <source>
        <dbReference type="ARBA" id="ARBA00023136"/>
    </source>
</evidence>
<dbReference type="SUPFAM" id="SSF103473">
    <property type="entry name" value="MFS general substrate transporter"/>
    <property type="match status" value="1"/>
</dbReference>
<dbReference type="GO" id="GO:0015528">
    <property type="term" value="F:lactose:proton symporter activity"/>
    <property type="evidence" value="ECO:0007669"/>
    <property type="project" value="TreeGrafter"/>
</dbReference>